<dbReference type="Proteomes" id="UP000742024">
    <property type="component" value="Unassembled WGS sequence"/>
</dbReference>
<evidence type="ECO:0000313" key="2">
    <source>
        <dbReference type="Proteomes" id="UP000742024"/>
    </source>
</evidence>
<proteinExistence type="predicted"/>
<evidence type="ECO:0000313" key="1">
    <source>
        <dbReference type="EMBL" id="KAG5958523.1"/>
    </source>
</evidence>
<dbReference type="EMBL" id="SRPR01000145">
    <property type="protein sequence ID" value="KAG5958523.1"/>
    <property type="molecule type" value="Genomic_DNA"/>
</dbReference>
<protein>
    <submittedName>
        <fullName evidence="1">Uncharacterized protein</fullName>
    </submittedName>
</protein>
<reference evidence="1 2" key="1">
    <citation type="journal article" date="2020" name="bioRxiv">
        <title>Whole genome comparisons of ergot fungi reveals the divergence and evolution of species within the genus Claviceps are the result of varying mechanisms driving genome evolution and host range expansion.</title>
        <authorList>
            <person name="Wyka S.A."/>
            <person name="Mondo S.J."/>
            <person name="Liu M."/>
            <person name="Dettman J."/>
            <person name="Nalam V."/>
            <person name="Broders K.D."/>
        </authorList>
    </citation>
    <scope>NUCLEOTIDE SEQUENCE [LARGE SCALE GENOMIC DNA]</scope>
    <source>
        <strain evidence="1 2">LM583</strain>
    </source>
</reference>
<keyword evidence="2" id="KW-1185">Reference proteome</keyword>
<comment type="caution">
    <text evidence="1">The sequence shown here is derived from an EMBL/GenBank/DDBJ whole genome shotgun (WGS) entry which is preliminary data.</text>
</comment>
<name>A0ABQ7PAW9_9HYPO</name>
<accession>A0ABQ7PAW9</accession>
<organism evidence="1 2">
    <name type="scientific">Claviceps arundinis</name>
    <dbReference type="NCBI Taxonomy" id="1623583"/>
    <lineage>
        <taxon>Eukaryota</taxon>
        <taxon>Fungi</taxon>
        <taxon>Dikarya</taxon>
        <taxon>Ascomycota</taxon>
        <taxon>Pezizomycotina</taxon>
        <taxon>Sordariomycetes</taxon>
        <taxon>Hypocreomycetidae</taxon>
        <taxon>Hypocreales</taxon>
        <taxon>Clavicipitaceae</taxon>
        <taxon>Claviceps</taxon>
    </lineage>
</organism>
<gene>
    <name evidence="1" type="ORF">E4U57_001281</name>
</gene>
<sequence length="58" mass="6389">MVLESFLILQAFMSLQNFTRLRTFMAYLIPVSVAGSSQAAGEKGSIKPFCFKGLILES</sequence>